<protein>
    <recommendedName>
        <fullName evidence="9">Lysine transporter LysE</fullName>
    </recommendedName>
</protein>
<dbReference type="OrthoDB" id="1451945at2"/>
<evidence type="ECO:0000256" key="3">
    <source>
        <dbReference type="ARBA" id="ARBA00022692"/>
    </source>
</evidence>
<comment type="caution">
    <text evidence="7">The sequence shown here is derived from an EMBL/GenBank/DDBJ whole genome shotgun (WGS) entry which is preliminary data.</text>
</comment>
<accession>A0A3N4NZ98</accession>
<dbReference type="RefSeq" id="WP_123897198.1">
    <property type="nucleotide sequence ID" value="NZ_RPFJ01000007.1"/>
</dbReference>
<dbReference type="Proteomes" id="UP000270856">
    <property type="component" value="Unassembled WGS sequence"/>
</dbReference>
<reference evidence="7 8" key="1">
    <citation type="submission" date="2018-11" db="EMBL/GenBank/DDBJ databases">
        <title>Aureibaculum marinum gen. nov., sp. nov., a member of the family Flavobacteriaceae isolated from the Bohai Sea.</title>
        <authorList>
            <person name="Ji X."/>
        </authorList>
    </citation>
    <scope>NUCLEOTIDE SEQUENCE [LARGE SCALE GENOMIC DNA]</scope>
    <source>
        <strain evidence="7 8">BH-SD17</strain>
    </source>
</reference>
<evidence type="ECO:0000256" key="2">
    <source>
        <dbReference type="ARBA" id="ARBA00022475"/>
    </source>
</evidence>
<evidence type="ECO:0000256" key="5">
    <source>
        <dbReference type="ARBA" id="ARBA00023136"/>
    </source>
</evidence>
<dbReference type="Pfam" id="PF01810">
    <property type="entry name" value="LysE"/>
    <property type="match status" value="1"/>
</dbReference>
<dbReference type="AlphaFoldDB" id="A0A3N4NZ98"/>
<gene>
    <name evidence="7" type="ORF">EGM88_06635</name>
</gene>
<feature type="transmembrane region" description="Helical" evidence="6">
    <location>
        <begin position="6"/>
        <end position="29"/>
    </location>
</feature>
<evidence type="ECO:0000256" key="1">
    <source>
        <dbReference type="ARBA" id="ARBA00004651"/>
    </source>
</evidence>
<evidence type="ECO:0008006" key="9">
    <source>
        <dbReference type="Google" id="ProtNLM"/>
    </source>
</evidence>
<keyword evidence="8" id="KW-1185">Reference proteome</keyword>
<evidence type="ECO:0000256" key="4">
    <source>
        <dbReference type="ARBA" id="ARBA00022989"/>
    </source>
</evidence>
<evidence type="ECO:0000313" key="8">
    <source>
        <dbReference type="Proteomes" id="UP000270856"/>
    </source>
</evidence>
<keyword evidence="3 6" id="KW-0812">Transmembrane</keyword>
<organism evidence="7 8">
    <name type="scientific">Aureibaculum marinum</name>
    <dbReference type="NCBI Taxonomy" id="2487930"/>
    <lineage>
        <taxon>Bacteria</taxon>
        <taxon>Pseudomonadati</taxon>
        <taxon>Bacteroidota</taxon>
        <taxon>Flavobacteriia</taxon>
        <taxon>Flavobacteriales</taxon>
        <taxon>Flavobacteriaceae</taxon>
        <taxon>Aureibaculum</taxon>
    </lineage>
</organism>
<keyword evidence="4 6" id="KW-1133">Transmembrane helix</keyword>
<feature type="transmembrane region" description="Helical" evidence="6">
    <location>
        <begin position="74"/>
        <end position="91"/>
    </location>
</feature>
<feature type="transmembrane region" description="Helical" evidence="6">
    <location>
        <begin position="111"/>
        <end position="134"/>
    </location>
</feature>
<evidence type="ECO:0000313" key="7">
    <source>
        <dbReference type="EMBL" id="RPD98166.1"/>
    </source>
</evidence>
<evidence type="ECO:0000256" key="6">
    <source>
        <dbReference type="SAM" id="Phobius"/>
    </source>
</evidence>
<dbReference type="GO" id="GO:0006865">
    <property type="term" value="P:amino acid transport"/>
    <property type="evidence" value="ECO:0007669"/>
    <property type="project" value="InterPro"/>
</dbReference>
<feature type="transmembrane region" description="Helical" evidence="6">
    <location>
        <begin position="178"/>
        <end position="200"/>
    </location>
</feature>
<feature type="transmembrane region" description="Helical" evidence="6">
    <location>
        <begin position="146"/>
        <end position="166"/>
    </location>
</feature>
<dbReference type="GO" id="GO:0005886">
    <property type="term" value="C:plasma membrane"/>
    <property type="evidence" value="ECO:0007669"/>
    <property type="project" value="UniProtKB-SubCell"/>
</dbReference>
<comment type="subcellular location">
    <subcellularLocation>
        <location evidence="1">Cell membrane</location>
        <topology evidence="1">Multi-pass membrane protein</topology>
    </subcellularLocation>
</comment>
<keyword evidence="5 6" id="KW-0472">Membrane</keyword>
<keyword evidence="2" id="KW-1003">Cell membrane</keyword>
<name>A0A3N4NZ98_9FLAO</name>
<feature type="transmembrane region" description="Helical" evidence="6">
    <location>
        <begin position="41"/>
        <end position="62"/>
    </location>
</feature>
<dbReference type="InterPro" id="IPR001123">
    <property type="entry name" value="LeuE-type"/>
</dbReference>
<sequence length="202" mass="22238">MDFILPLLLGFFSAFVGLLAPGMLNMTAVRTAIEQGKKAGYLFATGAASVVLIQATIALLFANYISKNLHILDNLRVGAIVVFFLLAIFFFTQARKKFKAEGKVKKGNMFLIGIIMSSINMLAIPFYFGLSTYFTANGTLVMKQPYISLFVIGASLGSLSIFYMYVYFANLISKRAKFIASNINYILSGLFLLLGLVTLLKM</sequence>
<proteinExistence type="predicted"/>
<dbReference type="EMBL" id="RPFJ01000007">
    <property type="protein sequence ID" value="RPD98166.1"/>
    <property type="molecule type" value="Genomic_DNA"/>
</dbReference>